<evidence type="ECO:0000256" key="8">
    <source>
        <dbReference type="SAM" id="Coils"/>
    </source>
</evidence>
<dbReference type="EMBL" id="FQZC01000002">
    <property type="protein sequence ID" value="SHJ22883.1"/>
    <property type="molecule type" value="Genomic_DNA"/>
</dbReference>
<reference evidence="10 11" key="1">
    <citation type="submission" date="2016-11" db="EMBL/GenBank/DDBJ databases">
        <authorList>
            <person name="Varghese N."/>
            <person name="Submissions S."/>
        </authorList>
    </citation>
    <scope>NUCLEOTIDE SEQUENCE [LARGE SCALE GENOMIC DNA]</scope>
    <source>
        <strain evidence="10 11">DSM 21988</strain>
    </source>
</reference>
<keyword evidence="3" id="KW-0597">Phosphoprotein</keyword>
<dbReference type="Pfam" id="PF01590">
    <property type="entry name" value="GAF"/>
    <property type="match status" value="1"/>
</dbReference>
<dbReference type="Gene3D" id="3.30.450.40">
    <property type="match status" value="1"/>
</dbReference>
<organism evidence="10 11">
    <name type="scientific">Aureimonas altamirensis DSM 21988</name>
    <dbReference type="NCBI Taxonomy" id="1121026"/>
    <lineage>
        <taxon>Bacteria</taxon>
        <taxon>Pseudomonadati</taxon>
        <taxon>Pseudomonadota</taxon>
        <taxon>Alphaproteobacteria</taxon>
        <taxon>Hyphomicrobiales</taxon>
        <taxon>Aurantimonadaceae</taxon>
        <taxon>Aureimonas</taxon>
    </lineage>
</organism>
<dbReference type="InterPro" id="IPR036890">
    <property type="entry name" value="HATPase_C_sf"/>
</dbReference>
<dbReference type="GO" id="GO:0016301">
    <property type="term" value="F:kinase activity"/>
    <property type="evidence" value="ECO:0007669"/>
    <property type="project" value="UniProtKB-KW"/>
</dbReference>
<dbReference type="Gene3D" id="3.30.565.10">
    <property type="entry name" value="Histidine kinase-like ATPase, C-terminal domain"/>
    <property type="match status" value="1"/>
</dbReference>
<name>A0ABY1IIM1_9HYPH</name>
<keyword evidence="6 10" id="KW-0418">Kinase</keyword>
<keyword evidence="5" id="KW-0547">Nucleotide-binding</keyword>
<keyword evidence="8" id="KW-0175">Coiled coil</keyword>
<dbReference type="InterPro" id="IPR003018">
    <property type="entry name" value="GAF"/>
</dbReference>
<evidence type="ECO:0000256" key="4">
    <source>
        <dbReference type="ARBA" id="ARBA00022679"/>
    </source>
</evidence>
<evidence type="ECO:0000256" key="1">
    <source>
        <dbReference type="ARBA" id="ARBA00000085"/>
    </source>
</evidence>
<feature type="domain" description="Signal transduction histidine kinase HWE region" evidence="9">
    <location>
        <begin position="189"/>
        <end position="268"/>
    </location>
</feature>
<dbReference type="InterPro" id="IPR029016">
    <property type="entry name" value="GAF-like_dom_sf"/>
</dbReference>
<dbReference type="RefSeq" id="WP_060603492.1">
    <property type="nucleotide sequence ID" value="NZ_FQZC01000002.1"/>
</dbReference>
<gene>
    <name evidence="10" type="ORF">SAMN02745911_2081</name>
</gene>
<dbReference type="SUPFAM" id="SSF55781">
    <property type="entry name" value="GAF domain-like"/>
    <property type="match status" value="1"/>
</dbReference>
<protein>
    <recommendedName>
        <fullName evidence="2">histidine kinase</fullName>
        <ecNumber evidence="2">2.7.13.3</ecNumber>
    </recommendedName>
</protein>
<feature type="coiled-coil region" evidence="8">
    <location>
        <begin position="169"/>
        <end position="196"/>
    </location>
</feature>
<dbReference type="SMART" id="SM00911">
    <property type="entry name" value="HWE_HK"/>
    <property type="match status" value="1"/>
</dbReference>
<dbReference type="InterPro" id="IPR011102">
    <property type="entry name" value="Sig_transdc_His_kinase_HWE"/>
</dbReference>
<proteinExistence type="predicted"/>
<evidence type="ECO:0000256" key="6">
    <source>
        <dbReference type="ARBA" id="ARBA00022777"/>
    </source>
</evidence>
<dbReference type="EC" id="2.7.13.3" evidence="2"/>
<comment type="catalytic activity">
    <reaction evidence="1">
        <text>ATP + protein L-histidine = ADP + protein N-phospho-L-histidine.</text>
        <dbReference type="EC" id="2.7.13.3"/>
    </reaction>
</comment>
<comment type="caution">
    <text evidence="10">The sequence shown here is derived from an EMBL/GenBank/DDBJ whole genome shotgun (WGS) entry which is preliminary data.</text>
</comment>
<evidence type="ECO:0000313" key="10">
    <source>
        <dbReference type="EMBL" id="SHJ22883.1"/>
    </source>
</evidence>
<evidence type="ECO:0000256" key="7">
    <source>
        <dbReference type="ARBA" id="ARBA00022840"/>
    </source>
</evidence>
<dbReference type="Pfam" id="PF07536">
    <property type="entry name" value="HWE_HK"/>
    <property type="match status" value="1"/>
</dbReference>
<sequence length="376" mass="40529">MASRSVSDSAPTAESDTQARLDALDLYAILDTPAEVEFDDIAFLAADICESATALVSLVVEQRQWFKARVGFDACQTPIGQSICVHALQSPGLLVIPDLTVDPRTKDNTLVTGAPHVRFYAGARLETPEGIGIGTLCVLDDKPRPGGLTERQAAGLERLARQVMTQFALRRAIQERDAAEERRRFLNEELAHRMKNTMATVQAIASQTLRGVTERAAVEAFHKRLHAIASAHQVLLQRSWSGASLQSVVEAMIGTFDMEDRFDVSGPPVDLGARATLSLSLLLHELATNALKYGSLSSPLGRTAIEWRMEPVDGGSDLVLEWRESGGPAPRAPQARGFGSRLIAMGLAGTGGSELRYPAEGFSATFRAPVSQVVEA</sequence>
<dbReference type="PANTHER" id="PTHR41523:SF7">
    <property type="entry name" value="HISTIDINE KINASE"/>
    <property type="match status" value="1"/>
</dbReference>
<dbReference type="Proteomes" id="UP000184290">
    <property type="component" value="Unassembled WGS sequence"/>
</dbReference>
<keyword evidence="7" id="KW-0067">ATP-binding</keyword>
<evidence type="ECO:0000313" key="11">
    <source>
        <dbReference type="Proteomes" id="UP000184290"/>
    </source>
</evidence>
<keyword evidence="11" id="KW-1185">Reference proteome</keyword>
<evidence type="ECO:0000259" key="9">
    <source>
        <dbReference type="SMART" id="SM00911"/>
    </source>
</evidence>
<accession>A0ABY1IIM1</accession>
<evidence type="ECO:0000256" key="2">
    <source>
        <dbReference type="ARBA" id="ARBA00012438"/>
    </source>
</evidence>
<evidence type="ECO:0000256" key="5">
    <source>
        <dbReference type="ARBA" id="ARBA00022741"/>
    </source>
</evidence>
<evidence type="ECO:0000256" key="3">
    <source>
        <dbReference type="ARBA" id="ARBA00022553"/>
    </source>
</evidence>
<keyword evidence="4" id="KW-0808">Transferase</keyword>
<dbReference type="PANTHER" id="PTHR41523">
    <property type="entry name" value="TWO-COMPONENT SYSTEM SENSOR PROTEIN"/>
    <property type="match status" value="1"/>
</dbReference>